<dbReference type="EMBL" id="BRXZ01002590">
    <property type="protein sequence ID" value="GMH65721.1"/>
    <property type="molecule type" value="Genomic_DNA"/>
</dbReference>
<keyword evidence="1" id="KW-1133">Transmembrane helix</keyword>
<reference evidence="2" key="1">
    <citation type="submission" date="2022-07" db="EMBL/GenBank/DDBJ databases">
        <title>Genome analysis of Parmales, a sister group of diatoms, reveals the evolutionary specialization of diatoms from phago-mixotrophs to photoautotrophs.</title>
        <authorList>
            <person name="Ban H."/>
            <person name="Sato S."/>
            <person name="Yoshikawa S."/>
            <person name="Kazumasa Y."/>
            <person name="Nakamura Y."/>
            <person name="Ichinomiya M."/>
            <person name="Saitoh K."/>
            <person name="Sato N."/>
            <person name="Blanc-Mathieu R."/>
            <person name="Endo H."/>
            <person name="Kuwata A."/>
            <person name="Ogata H."/>
        </authorList>
    </citation>
    <scope>NUCLEOTIDE SEQUENCE</scope>
</reference>
<evidence type="ECO:0000313" key="3">
    <source>
        <dbReference type="Proteomes" id="UP001165082"/>
    </source>
</evidence>
<evidence type="ECO:0000313" key="2">
    <source>
        <dbReference type="EMBL" id="GMH65721.1"/>
    </source>
</evidence>
<comment type="caution">
    <text evidence="2">The sequence shown here is derived from an EMBL/GenBank/DDBJ whole genome shotgun (WGS) entry which is preliminary data.</text>
</comment>
<organism evidence="2 3">
    <name type="scientific">Triparma retinervis</name>
    <dbReference type="NCBI Taxonomy" id="2557542"/>
    <lineage>
        <taxon>Eukaryota</taxon>
        <taxon>Sar</taxon>
        <taxon>Stramenopiles</taxon>
        <taxon>Ochrophyta</taxon>
        <taxon>Bolidophyceae</taxon>
        <taxon>Parmales</taxon>
        <taxon>Triparmaceae</taxon>
        <taxon>Triparma</taxon>
    </lineage>
</organism>
<gene>
    <name evidence="2" type="ORF">TrRE_jg8848</name>
</gene>
<accession>A0A9W7A4H9</accession>
<dbReference type="Proteomes" id="UP001165082">
    <property type="component" value="Unassembled WGS sequence"/>
</dbReference>
<protein>
    <submittedName>
        <fullName evidence="2">Uncharacterized protein</fullName>
    </submittedName>
</protein>
<feature type="transmembrane region" description="Helical" evidence="1">
    <location>
        <begin position="110"/>
        <end position="130"/>
    </location>
</feature>
<feature type="transmembrane region" description="Helical" evidence="1">
    <location>
        <begin position="187"/>
        <end position="208"/>
    </location>
</feature>
<keyword evidence="3" id="KW-1185">Reference proteome</keyword>
<name>A0A9W7A4H9_9STRA</name>
<proteinExistence type="predicted"/>
<keyword evidence="1" id="KW-0472">Membrane</keyword>
<sequence length="330" mass="35222">MSTPDSGDAALLGQYVTIVNTSRADVNGTVGLCKTFIPEKQRYAIHCCSSLFPPTETIMNLKVENISPAGTMACKMASYKMQAVEGFKDPQMKEAMKAFSLMSNELESFLSAYGLTTRTFLGVVFGLLSVHFYFRGLLKTLILFFLVYYPIMFALPDIRMGRPPMQIIRNIPINITAQVTAATGKSIPVWAVAGVFVLIWGMGAKVLFSPASAAVASRGAVAAADLDKAYAMGFDDGSAGKPYGTSFSASSASADVSFDDSPAAPPAPSSLFNFSNLMSVGLLAKFVFDAGSDGSGGWNPIFIVPNVKANPMKAMVPAFSLYRIFKAFTG</sequence>
<evidence type="ECO:0000256" key="1">
    <source>
        <dbReference type="SAM" id="Phobius"/>
    </source>
</evidence>
<dbReference type="OrthoDB" id="192943at2759"/>
<dbReference type="AlphaFoldDB" id="A0A9W7A4H9"/>
<keyword evidence="1" id="KW-0812">Transmembrane</keyword>
<feature type="transmembrane region" description="Helical" evidence="1">
    <location>
        <begin position="137"/>
        <end position="155"/>
    </location>
</feature>